<dbReference type="GO" id="GO:0005737">
    <property type="term" value="C:cytoplasm"/>
    <property type="evidence" value="ECO:0007669"/>
    <property type="project" value="TreeGrafter"/>
</dbReference>
<dbReference type="OrthoDB" id="668540at2759"/>
<feature type="region of interest" description="Disordered" evidence="6">
    <location>
        <begin position="131"/>
        <end position="150"/>
    </location>
</feature>
<feature type="repeat" description="Pumilio" evidence="5">
    <location>
        <begin position="685"/>
        <end position="720"/>
    </location>
</feature>
<feature type="compositionally biased region" description="Polar residues" evidence="6">
    <location>
        <begin position="888"/>
        <end position="910"/>
    </location>
</feature>
<feature type="domain" description="PUM-HD" evidence="7">
    <location>
        <begin position="550"/>
        <end position="892"/>
    </location>
</feature>
<dbReference type="Pfam" id="PF00806">
    <property type="entry name" value="PUF"/>
    <property type="match status" value="8"/>
</dbReference>
<feature type="region of interest" description="Disordered" evidence="6">
    <location>
        <begin position="888"/>
        <end position="928"/>
    </location>
</feature>
<name>W2RJI6_CYPE1</name>
<dbReference type="PANTHER" id="PTHR12537:SF13">
    <property type="entry name" value="PUMILIO HOMOLOGY DOMAIN FAMILY MEMBER 4"/>
    <property type="match status" value="1"/>
</dbReference>
<dbReference type="FunFam" id="1.25.10.10:FF:000237">
    <property type="entry name" value="Pumilio homolog 9"/>
    <property type="match status" value="1"/>
</dbReference>
<feature type="repeat" description="Pumilio" evidence="5">
    <location>
        <begin position="757"/>
        <end position="792"/>
    </location>
</feature>
<evidence type="ECO:0000256" key="1">
    <source>
        <dbReference type="ARBA" id="ARBA00022517"/>
    </source>
</evidence>
<evidence type="ECO:0000256" key="5">
    <source>
        <dbReference type="PROSITE-ProRule" id="PRU00317"/>
    </source>
</evidence>
<dbReference type="AlphaFoldDB" id="W2RJI6"/>
<evidence type="ECO:0000256" key="3">
    <source>
        <dbReference type="ARBA" id="ARBA00022737"/>
    </source>
</evidence>
<dbReference type="Proteomes" id="UP000030752">
    <property type="component" value="Unassembled WGS sequence"/>
</dbReference>
<feature type="region of interest" description="Disordered" evidence="6">
    <location>
        <begin position="1"/>
        <end position="83"/>
    </location>
</feature>
<dbReference type="Gene3D" id="1.25.10.10">
    <property type="entry name" value="Leucine-rich Repeat Variant"/>
    <property type="match status" value="1"/>
</dbReference>
<dbReference type="eggNOG" id="KOG2049">
    <property type="taxonomic scope" value="Eukaryota"/>
</dbReference>
<dbReference type="InterPro" id="IPR001313">
    <property type="entry name" value="Pumilio_RNA-bd_rpt"/>
</dbReference>
<dbReference type="SUPFAM" id="SSF48371">
    <property type="entry name" value="ARM repeat"/>
    <property type="match status" value="1"/>
</dbReference>
<feature type="compositionally biased region" description="Polar residues" evidence="6">
    <location>
        <begin position="73"/>
        <end position="83"/>
    </location>
</feature>
<dbReference type="GO" id="GO:0006364">
    <property type="term" value="P:rRNA processing"/>
    <property type="evidence" value="ECO:0007669"/>
    <property type="project" value="UniProtKB-KW"/>
</dbReference>
<reference evidence="8 9" key="1">
    <citation type="submission" date="2013-03" db="EMBL/GenBank/DDBJ databases">
        <title>The Genome Sequence of Phialophora europaea CBS 101466.</title>
        <authorList>
            <consortium name="The Broad Institute Genomics Platform"/>
            <person name="Cuomo C."/>
            <person name="de Hoog S."/>
            <person name="Gorbushina A."/>
            <person name="Walker B."/>
            <person name="Young S.K."/>
            <person name="Zeng Q."/>
            <person name="Gargeya S."/>
            <person name="Fitzgerald M."/>
            <person name="Haas B."/>
            <person name="Abouelleil A."/>
            <person name="Allen A.W."/>
            <person name="Alvarado L."/>
            <person name="Arachchi H.M."/>
            <person name="Berlin A.M."/>
            <person name="Chapman S.B."/>
            <person name="Gainer-Dewar J."/>
            <person name="Goldberg J."/>
            <person name="Griggs A."/>
            <person name="Gujja S."/>
            <person name="Hansen M."/>
            <person name="Howarth C."/>
            <person name="Imamovic A."/>
            <person name="Ireland A."/>
            <person name="Larimer J."/>
            <person name="McCowan C."/>
            <person name="Murphy C."/>
            <person name="Pearson M."/>
            <person name="Poon T.W."/>
            <person name="Priest M."/>
            <person name="Roberts A."/>
            <person name="Saif S."/>
            <person name="Shea T."/>
            <person name="Sisk P."/>
            <person name="Sykes S."/>
            <person name="Wortman J."/>
            <person name="Nusbaum C."/>
            <person name="Birren B."/>
        </authorList>
    </citation>
    <scope>NUCLEOTIDE SEQUENCE [LARGE SCALE GENOMIC DNA]</scope>
    <source>
        <strain evidence="8 9">CBS 101466</strain>
    </source>
</reference>
<dbReference type="InterPro" id="IPR011989">
    <property type="entry name" value="ARM-like"/>
</dbReference>
<feature type="compositionally biased region" description="Basic and acidic residues" evidence="6">
    <location>
        <begin position="10"/>
        <end position="26"/>
    </location>
</feature>
<evidence type="ECO:0000259" key="7">
    <source>
        <dbReference type="PROSITE" id="PS50303"/>
    </source>
</evidence>
<proteinExistence type="predicted"/>
<evidence type="ECO:0000256" key="2">
    <source>
        <dbReference type="ARBA" id="ARBA00022552"/>
    </source>
</evidence>
<keyword evidence="3" id="KW-0677">Repeat</keyword>
<dbReference type="InParanoid" id="W2RJI6"/>
<dbReference type="InterPro" id="IPR033133">
    <property type="entry name" value="PUM-HD"/>
</dbReference>
<feature type="region of interest" description="Disordered" evidence="6">
    <location>
        <begin position="448"/>
        <end position="475"/>
    </location>
</feature>
<feature type="repeat" description="Pumilio" evidence="5">
    <location>
        <begin position="648"/>
        <end position="684"/>
    </location>
</feature>
<dbReference type="RefSeq" id="XP_008721480.1">
    <property type="nucleotide sequence ID" value="XM_008723258.1"/>
</dbReference>
<dbReference type="CDD" id="cd07920">
    <property type="entry name" value="Pumilio"/>
    <property type="match status" value="1"/>
</dbReference>
<feature type="compositionally biased region" description="Polar residues" evidence="6">
    <location>
        <begin position="36"/>
        <end position="64"/>
    </location>
</feature>
<gene>
    <name evidence="8" type="ORF">HMPREF1541_08940</name>
</gene>
<feature type="compositionally biased region" description="Polar residues" evidence="6">
    <location>
        <begin position="399"/>
        <end position="417"/>
    </location>
</feature>
<keyword evidence="2" id="KW-0698">rRNA processing</keyword>
<organism evidence="8 9">
    <name type="scientific">Cyphellophora europaea (strain CBS 101466)</name>
    <name type="common">Phialophora europaea</name>
    <dbReference type="NCBI Taxonomy" id="1220924"/>
    <lineage>
        <taxon>Eukaryota</taxon>
        <taxon>Fungi</taxon>
        <taxon>Dikarya</taxon>
        <taxon>Ascomycota</taxon>
        <taxon>Pezizomycotina</taxon>
        <taxon>Eurotiomycetes</taxon>
        <taxon>Chaetothyriomycetidae</taxon>
        <taxon>Chaetothyriales</taxon>
        <taxon>Cyphellophoraceae</taxon>
        <taxon>Cyphellophora</taxon>
    </lineage>
</organism>
<dbReference type="GO" id="GO:0010608">
    <property type="term" value="P:post-transcriptional regulation of gene expression"/>
    <property type="evidence" value="ECO:0007669"/>
    <property type="project" value="TreeGrafter"/>
</dbReference>
<feature type="compositionally biased region" description="Polar residues" evidence="6">
    <location>
        <begin position="185"/>
        <end position="204"/>
    </location>
</feature>
<feature type="repeat" description="Pumilio" evidence="5">
    <location>
        <begin position="721"/>
        <end position="756"/>
    </location>
</feature>
<evidence type="ECO:0000313" key="9">
    <source>
        <dbReference type="Proteomes" id="UP000030752"/>
    </source>
</evidence>
<dbReference type="HOGENOM" id="CLU_004133_0_0_1"/>
<dbReference type="SMART" id="SM00025">
    <property type="entry name" value="Pumilio"/>
    <property type="match status" value="8"/>
</dbReference>
<dbReference type="PROSITE" id="PS50302">
    <property type="entry name" value="PUM"/>
    <property type="match status" value="8"/>
</dbReference>
<dbReference type="EMBL" id="KB822725">
    <property type="protein sequence ID" value="ETN36662.1"/>
    <property type="molecule type" value="Genomic_DNA"/>
</dbReference>
<dbReference type="GO" id="GO:0003729">
    <property type="term" value="F:mRNA binding"/>
    <property type="evidence" value="ECO:0007669"/>
    <property type="project" value="TreeGrafter"/>
</dbReference>
<evidence type="ECO:0000256" key="6">
    <source>
        <dbReference type="SAM" id="MobiDB-lite"/>
    </source>
</evidence>
<dbReference type="PANTHER" id="PTHR12537">
    <property type="entry name" value="RNA BINDING PROTEIN PUMILIO-RELATED"/>
    <property type="match status" value="1"/>
</dbReference>
<dbReference type="GeneID" id="19976279"/>
<keyword evidence="9" id="KW-1185">Reference proteome</keyword>
<feature type="region of interest" description="Disordered" evidence="6">
    <location>
        <begin position="185"/>
        <end position="219"/>
    </location>
</feature>
<feature type="repeat" description="Pumilio" evidence="5">
    <location>
        <begin position="793"/>
        <end position="828"/>
    </location>
</feature>
<feature type="repeat" description="Pumilio" evidence="5">
    <location>
        <begin position="575"/>
        <end position="611"/>
    </location>
</feature>
<evidence type="ECO:0000313" key="8">
    <source>
        <dbReference type="EMBL" id="ETN36662.1"/>
    </source>
</evidence>
<dbReference type="InterPro" id="IPR033712">
    <property type="entry name" value="Pumilio_RNA-bd"/>
</dbReference>
<dbReference type="STRING" id="1220924.W2RJI6"/>
<dbReference type="InterPro" id="IPR016024">
    <property type="entry name" value="ARM-type_fold"/>
</dbReference>
<accession>W2RJI6</accession>
<sequence length="1005" mass="109981">MAFQNSLSGRMEELRFPSMRSPEHDSFPSAGPATSRPENTFFSTNHNDTRASLQRRFTTDSSKMSLGRPFGGQFNNIPQTGTKQKMMDDIHTAKRLAEEHLRLLEFQERRLQMGANGDENMDTITNRLSRASLNGPVSEPTTPPEYADGIYGNRYSRGQRLSTSSVMSPPGLGKRFSQVSTHIMSPSATRQSGSMYAQAQQSAKSVPASRRGSDEEEDYAEDLPNIRQPGIGNRYSMPVGTSRPAQTHRFSVGQVTTRNGFDLPINTSFLDDGDHSALNGLDLKSPISKTFAALEGDDTFPTLTSDGLKLSANSAALDLANSKTPDALAQLEIADWSVGSRYRPAHQSMPHNDSSMYRPVLSNISSPSAERSGESTRRKSQRHSMGVTFEEGPKYDNTPLPTSISRPASLQTSYSTNDVPTVRKSLTLDNTATPPKTAAEQHFHNHNLSMGRIPNSAGGTRQSRDFGNGGFGKMDEKAASPQIGLQGSAAPFGPTYSAESALMSPTGVYSQPSSYTFNNPGYINGQNGAVSSFGQSTYGAGNGTYGGTYAKTQDTAPRRGGRNFDEARFNNVPLETYRGRLFELCKDQHGCRYLQRKLEEGDAEQIQAIFAETFPHIVELMTDPFGNYLCQKLFEFCNEEQRNTLIQTSSPALHTIATNQHGTRALQKMIEYLHTSEQVEMIIQALSPHVVELVQDLNGNHVIQKCLTRLGAEKSQFIYDAVARYCVVVGTHRHGCCVLQRCIDHSQGVQRAELIAQITLCAFDLVQDPFGNYVVQYILDIDEPAYTKPLCQSFKGKVVALSKQKFSSNVIEKCLRTADMDTKRALVDEMMLGTELERMLRDSFANYVVQTALEFVDEATRIRLSDGIRPILPAIKSTPHGRRIASKIMSQDQQARQPPSVNNGPTSSSFNNNMTGGMPPGGMSTGRASGRRHIQIVGGGFNGPRGNAPPNGFPYAGNNTDLYANANGYSAVSNMQGGHVNQGATDMYAPQGYGYSQGQLGNGFI</sequence>
<dbReference type="PROSITE" id="PS50303">
    <property type="entry name" value="PUM_HD"/>
    <property type="match status" value="1"/>
</dbReference>
<feature type="region of interest" description="Disordered" evidence="6">
    <location>
        <begin position="347"/>
        <end position="417"/>
    </location>
</feature>
<evidence type="ECO:0000256" key="4">
    <source>
        <dbReference type="ARBA" id="ARBA00024893"/>
    </source>
</evidence>
<feature type="repeat" description="Pumilio" evidence="5">
    <location>
        <begin position="612"/>
        <end position="647"/>
    </location>
</feature>
<protein>
    <recommendedName>
        <fullName evidence="7">PUM-HD domain-containing protein</fullName>
    </recommendedName>
</protein>
<dbReference type="VEuPathDB" id="FungiDB:HMPREF1541_08940"/>
<comment type="function">
    <text evidence="4">RNA-binding nucleolar protein required for pre-rRNA processing. Involved in production of 18S rRNA and assembly of small ribosomal subunit.</text>
</comment>
<keyword evidence="1" id="KW-0690">Ribosome biogenesis</keyword>
<feature type="repeat" description="Pumilio" evidence="5">
    <location>
        <begin position="829"/>
        <end position="866"/>
    </location>
</feature>